<dbReference type="SUPFAM" id="SSF54826">
    <property type="entry name" value="Enolase N-terminal domain-like"/>
    <property type="match status" value="1"/>
</dbReference>
<evidence type="ECO:0000256" key="1">
    <source>
        <dbReference type="ARBA" id="ARBA00023239"/>
    </source>
</evidence>
<dbReference type="InterPro" id="IPR013342">
    <property type="entry name" value="Mandelate_racemase_C"/>
</dbReference>
<dbReference type="GO" id="GO:0016829">
    <property type="term" value="F:lyase activity"/>
    <property type="evidence" value="ECO:0007669"/>
    <property type="project" value="UniProtKB-KW"/>
</dbReference>
<dbReference type="PANTHER" id="PTHR48080:SF2">
    <property type="entry name" value="D-GALACTONATE DEHYDRATASE"/>
    <property type="match status" value="1"/>
</dbReference>
<accession>A0A917T987</accession>
<dbReference type="InterPro" id="IPR029065">
    <property type="entry name" value="Enolase_C-like"/>
</dbReference>
<dbReference type="Gene3D" id="3.20.20.120">
    <property type="entry name" value="Enolase-like C-terminal domain"/>
    <property type="match status" value="1"/>
</dbReference>
<evidence type="ECO:0000313" key="4">
    <source>
        <dbReference type="Proteomes" id="UP000655208"/>
    </source>
</evidence>
<reference evidence="3" key="2">
    <citation type="submission" date="2020-09" db="EMBL/GenBank/DDBJ databases">
        <authorList>
            <person name="Sun Q."/>
            <person name="Zhou Y."/>
        </authorList>
    </citation>
    <scope>NUCLEOTIDE SEQUENCE</scope>
    <source>
        <strain evidence="3">CGMCC 4.7308</strain>
    </source>
</reference>
<dbReference type="CDD" id="cd03316">
    <property type="entry name" value="MR_like"/>
    <property type="match status" value="1"/>
</dbReference>
<dbReference type="Gene3D" id="3.30.390.10">
    <property type="entry name" value="Enolase-like, N-terminal domain"/>
    <property type="match status" value="1"/>
</dbReference>
<dbReference type="RefSeq" id="WP_188944224.1">
    <property type="nucleotide sequence ID" value="NZ_BMNA01000012.1"/>
</dbReference>
<dbReference type="EMBL" id="BMNA01000012">
    <property type="protein sequence ID" value="GGM14016.1"/>
    <property type="molecule type" value="Genomic_DNA"/>
</dbReference>
<evidence type="ECO:0000313" key="3">
    <source>
        <dbReference type="EMBL" id="GGM14016.1"/>
    </source>
</evidence>
<keyword evidence="1" id="KW-0456">Lyase</keyword>
<dbReference type="Pfam" id="PF02746">
    <property type="entry name" value="MR_MLE_N"/>
    <property type="match status" value="1"/>
</dbReference>
<dbReference type="SUPFAM" id="SSF51604">
    <property type="entry name" value="Enolase C-terminal domain-like"/>
    <property type="match status" value="1"/>
</dbReference>
<dbReference type="Pfam" id="PF13378">
    <property type="entry name" value="MR_MLE_C"/>
    <property type="match status" value="1"/>
</dbReference>
<dbReference type="SFLD" id="SFLDG00179">
    <property type="entry name" value="mandelate_racemase"/>
    <property type="match status" value="1"/>
</dbReference>
<protein>
    <submittedName>
        <fullName evidence="3">Mandelate racemase</fullName>
    </submittedName>
</protein>
<reference evidence="3" key="1">
    <citation type="journal article" date="2014" name="Int. J. Syst. Evol. Microbiol.">
        <title>Complete genome sequence of Corynebacterium casei LMG S-19264T (=DSM 44701T), isolated from a smear-ripened cheese.</title>
        <authorList>
            <consortium name="US DOE Joint Genome Institute (JGI-PGF)"/>
            <person name="Walter F."/>
            <person name="Albersmeier A."/>
            <person name="Kalinowski J."/>
            <person name="Ruckert C."/>
        </authorList>
    </citation>
    <scope>NUCLEOTIDE SEQUENCE</scope>
    <source>
        <strain evidence="3">CGMCC 4.7308</strain>
    </source>
</reference>
<dbReference type="InterPro" id="IPR034593">
    <property type="entry name" value="DgoD-like"/>
</dbReference>
<sequence>MKVTAVETVRIPRHRQQLWVQVHTDEGPIGLGETCIGPATVEAHIHETVAPHLLGTDPLRTGHHWRRLYDTFVGYGGTGAETRGLSAVDLALWDIRGQADGRPLYEVLGGRVRDDIRIYNTCAGYGYGRGNAGALLASDRATPGDRGLPTADRPGPYEDLEAAIRRPGDLASDLLGQGITGMKLWPFDEYAAATAGHDISPAQLREGTGKLREIRDAVGDSMDVMLELHALWDLPTARRIAEATADLGLYWIEDPLKADDLEAVARFARSSRVPVALGETLGTRWSFAQLLDRQAADVVMFDLGWVGGLSEAQRISAMAETRHLPVAPHDCTGPVVLTASTHLAVHAPNAVLQETVRAYYTGWYRDVVTELPQIADGRIAPPDTPGLGTALRPDVLDHPDTTRTVTALGDLR</sequence>
<keyword evidence="4" id="KW-1185">Reference proteome</keyword>
<name>A0A917T987_9ACTN</name>
<dbReference type="PANTHER" id="PTHR48080">
    <property type="entry name" value="D-GALACTONATE DEHYDRATASE-RELATED"/>
    <property type="match status" value="1"/>
</dbReference>
<evidence type="ECO:0000259" key="2">
    <source>
        <dbReference type="SMART" id="SM00922"/>
    </source>
</evidence>
<dbReference type="Proteomes" id="UP000655208">
    <property type="component" value="Unassembled WGS sequence"/>
</dbReference>
<dbReference type="InterPro" id="IPR036849">
    <property type="entry name" value="Enolase-like_C_sf"/>
</dbReference>
<dbReference type="SFLD" id="SFLDS00001">
    <property type="entry name" value="Enolase"/>
    <property type="match status" value="1"/>
</dbReference>
<feature type="domain" description="Mandelate racemase/muconate lactonizing enzyme C-terminal" evidence="2">
    <location>
        <begin position="167"/>
        <end position="274"/>
    </location>
</feature>
<organism evidence="3 4">
    <name type="scientific">Nakamurella endophytica</name>
    <dbReference type="NCBI Taxonomy" id="1748367"/>
    <lineage>
        <taxon>Bacteria</taxon>
        <taxon>Bacillati</taxon>
        <taxon>Actinomycetota</taxon>
        <taxon>Actinomycetes</taxon>
        <taxon>Nakamurellales</taxon>
        <taxon>Nakamurellaceae</taxon>
        <taxon>Nakamurella</taxon>
    </lineage>
</organism>
<dbReference type="AlphaFoldDB" id="A0A917T987"/>
<proteinExistence type="predicted"/>
<comment type="caution">
    <text evidence="3">The sequence shown here is derived from an EMBL/GenBank/DDBJ whole genome shotgun (WGS) entry which is preliminary data.</text>
</comment>
<dbReference type="InterPro" id="IPR013341">
    <property type="entry name" value="Mandelate_racemase_N_dom"/>
</dbReference>
<dbReference type="InterPro" id="IPR029017">
    <property type="entry name" value="Enolase-like_N"/>
</dbReference>
<gene>
    <name evidence="3" type="ORF">GCM10011594_37390</name>
</gene>
<dbReference type="SMART" id="SM00922">
    <property type="entry name" value="MR_MLE"/>
    <property type="match status" value="1"/>
</dbReference>